<dbReference type="PROSITE" id="PS51888">
    <property type="entry name" value="CLIP"/>
    <property type="match status" value="1"/>
</dbReference>
<evidence type="ECO:0000256" key="3">
    <source>
        <dbReference type="ARBA" id="ARBA00012050"/>
    </source>
</evidence>
<feature type="signal peptide" evidence="13">
    <location>
        <begin position="1"/>
        <end position="17"/>
    </location>
</feature>
<gene>
    <name evidence="16" type="primary">SP70</name>
</gene>
<evidence type="ECO:0000256" key="1">
    <source>
        <dbReference type="ARBA" id="ARBA00001656"/>
    </source>
</evidence>
<evidence type="ECO:0000256" key="10">
    <source>
        <dbReference type="ARBA" id="ARBA00023157"/>
    </source>
</evidence>
<keyword evidence="8 12" id="KW-0378">Hydrolase</keyword>
<evidence type="ECO:0000256" key="8">
    <source>
        <dbReference type="ARBA" id="ARBA00022801"/>
    </source>
</evidence>
<dbReference type="PANTHER" id="PTHR24252">
    <property type="entry name" value="ACROSIN-RELATED"/>
    <property type="match status" value="1"/>
</dbReference>
<evidence type="ECO:0000256" key="2">
    <source>
        <dbReference type="ARBA" id="ARBA00004613"/>
    </source>
</evidence>
<dbReference type="InterPro" id="IPR009003">
    <property type="entry name" value="Peptidase_S1_PA"/>
</dbReference>
<comment type="subcellular location">
    <subcellularLocation>
        <location evidence="2">Secreted</location>
    </subcellularLocation>
</comment>
<evidence type="ECO:0000256" key="5">
    <source>
        <dbReference type="ARBA" id="ARBA00022525"/>
    </source>
</evidence>
<dbReference type="InterPro" id="IPR018114">
    <property type="entry name" value="TRYPSIN_HIS"/>
</dbReference>
<sequence>MALSLCVLVLTATVVACAMSAVLPVLSEGDVCRLGDGRRGLCKPLSQCSPAIQKLRQERIKPIHCSFKGFEEVVCCDDEFSQRLRKSELACREYVNELPLRVNPFIKGSQDAELGDYPHMAALGYVDPSEPSQVDWNCGGSLISDRYVLTAAHCVVPTSRTKPPVTVLLGAVDLNEPGFLAQKYHVKKWIQHPEYSTATVYNDIALIELDRTVKFSENIQPACLYTKSDIPDLGLEVTGWGLTSNKRSSKSPILQYATLSLVPNDKCNESYVSVRRVNRGVQDTMLCAGDPQGIMDTCNGDSGGPLQVKTTENNAYSIVGVTSFGPLCGGSTPGIYTRVNKYVDWVESVVWN</sequence>
<evidence type="ECO:0000256" key="12">
    <source>
        <dbReference type="RuleBase" id="RU363034"/>
    </source>
</evidence>
<dbReference type="EC" id="3.4.21.10" evidence="3"/>
<dbReference type="SMART" id="SM00020">
    <property type="entry name" value="Tryp_SPc"/>
    <property type="match status" value="1"/>
</dbReference>
<dbReference type="FunFam" id="2.40.10.10:FF:000015">
    <property type="entry name" value="Atrial natriuretic peptide-converting enzyme"/>
    <property type="match status" value="1"/>
</dbReference>
<evidence type="ECO:0000256" key="4">
    <source>
        <dbReference type="ARBA" id="ARBA00017161"/>
    </source>
</evidence>
<evidence type="ECO:0000259" key="14">
    <source>
        <dbReference type="PROSITE" id="PS50240"/>
    </source>
</evidence>
<dbReference type="PRINTS" id="PR00722">
    <property type="entry name" value="CHYMOTRYPSIN"/>
</dbReference>
<dbReference type="GO" id="GO:0007340">
    <property type="term" value="P:acrosome reaction"/>
    <property type="evidence" value="ECO:0007669"/>
    <property type="project" value="TreeGrafter"/>
</dbReference>
<dbReference type="GO" id="GO:0004252">
    <property type="term" value="F:serine-type endopeptidase activity"/>
    <property type="evidence" value="ECO:0007669"/>
    <property type="project" value="InterPro"/>
</dbReference>
<dbReference type="EMBL" id="FX985359">
    <property type="protein sequence ID" value="BAX07372.1"/>
    <property type="molecule type" value="mRNA"/>
</dbReference>
<evidence type="ECO:0000313" key="16">
    <source>
        <dbReference type="EMBL" id="BAX07372.1"/>
    </source>
</evidence>
<dbReference type="CDD" id="cd00190">
    <property type="entry name" value="Tryp_SPc"/>
    <property type="match status" value="1"/>
</dbReference>
<evidence type="ECO:0000256" key="13">
    <source>
        <dbReference type="SAM" id="SignalP"/>
    </source>
</evidence>
<proteinExistence type="evidence at transcript level"/>
<keyword evidence="10" id="KW-1015">Disulfide bond</keyword>
<dbReference type="Pfam" id="PF00089">
    <property type="entry name" value="Trypsin"/>
    <property type="match status" value="1"/>
</dbReference>
<dbReference type="PROSITE" id="PS50240">
    <property type="entry name" value="TRYPSIN_DOM"/>
    <property type="match status" value="1"/>
</dbReference>
<keyword evidence="7 13" id="KW-0732">Signal</keyword>
<feature type="domain" description="Clip" evidence="15">
    <location>
        <begin position="31"/>
        <end position="76"/>
    </location>
</feature>
<feature type="domain" description="Peptidase S1" evidence="14">
    <location>
        <begin position="106"/>
        <end position="351"/>
    </location>
</feature>
<accession>A0A1V1FKN1</accession>
<dbReference type="InterPro" id="IPR001254">
    <property type="entry name" value="Trypsin_dom"/>
</dbReference>
<evidence type="ECO:0000256" key="7">
    <source>
        <dbReference type="ARBA" id="ARBA00022729"/>
    </source>
</evidence>
<dbReference type="AlphaFoldDB" id="A0A1V1FKN1"/>
<dbReference type="InterPro" id="IPR043504">
    <property type="entry name" value="Peptidase_S1_PA_chymotrypsin"/>
</dbReference>
<dbReference type="PANTHER" id="PTHR24252:SF8">
    <property type="entry name" value="ACROSIN"/>
    <property type="match status" value="1"/>
</dbReference>
<evidence type="ECO:0000259" key="15">
    <source>
        <dbReference type="PROSITE" id="PS51888"/>
    </source>
</evidence>
<dbReference type="GO" id="GO:0005576">
    <property type="term" value="C:extracellular region"/>
    <property type="evidence" value="ECO:0007669"/>
    <property type="project" value="UniProtKB-SubCell"/>
</dbReference>
<comment type="similarity">
    <text evidence="11">Belongs to the peptidase S1 family. CLIP subfamily.</text>
</comment>
<dbReference type="InterPro" id="IPR001314">
    <property type="entry name" value="Peptidase_S1A"/>
</dbReference>
<dbReference type="SUPFAM" id="SSF50494">
    <property type="entry name" value="Trypsin-like serine proteases"/>
    <property type="match status" value="1"/>
</dbReference>
<protein>
    <recommendedName>
        <fullName evidence="4">Acrosin</fullName>
        <ecNumber evidence="3">3.4.21.10</ecNumber>
    </recommendedName>
</protein>
<evidence type="ECO:0000256" key="6">
    <source>
        <dbReference type="ARBA" id="ARBA00022670"/>
    </source>
</evidence>
<keyword evidence="9 12" id="KW-0720">Serine protease</keyword>
<dbReference type="PROSITE" id="PS00134">
    <property type="entry name" value="TRYPSIN_HIS"/>
    <property type="match status" value="1"/>
</dbReference>
<keyword evidence="5" id="KW-0964">Secreted</keyword>
<dbReference type="InterPro" id="IPR022700">
    <property type="entry name" value="CLIP"/>
</dbReference>
<name>A0A1V1FKN1_9NEOP</name>
<dbReference type="Gene3D" id="2.40.10.10">
    <property type="entry name" value="Trypsin-like serine proteases"/>
    <property type="match status" value="2"/>
</dbReference>
<comment type="catalytic activity">
    <reaction evidence="1">
        <text>Preferential cleavage: Arg-|-Xaa, Lys-|-Xaa.</text>
        <dbReference type="EC" id="3.4.21.10"/>
    </reaction>
</comment>
<feature type="chain" id="PRO_5013115577" description="Acrosin" evidence="13">
    <location>
        <begin position="18"/>
        <end position="352"/>
    </location>
</feature>
<organism evidence="16">
    <name type="scientific">Reticulitermes speratus</name>
    <dbReference type="NCBI Taxonomy" id="60591"/>
    <lineage>
        <taxon>Eukaryota</taxon>
        <taxon>Metazoa</taxon>
        <taxon>Ecdysozoa</taxon>
        <taxon>Arthropoda</taxon>
        <taxon>Hexapoda</taxon>
        <taxon>Insecta</taxon>
        <taxon>Pterygota</taxon>
        <taxon>Neoptera</taxon>
        <taxon>Polyneoptera</taxon>
        <taxon>Dictyoptera</taxon>
        <taxon>Blattodea</taxon>
        <taxon>Blattoidea</taxon>
        <taxon>Termitoidae</taxon>
        <taxon>Rhinotermitidae</taxon>
        <taxon>Reticulitermes</taxon>
        <taxon>Frontotermes</taxon>
    </lineage>
</organism>
<keyword evidence="6 12" id="KW-0645">Protease</keyword>
<dbReference type="GO" id="GO:0006508">
    <property type="term" value="P:proteolysis"/>
    <property type="evidence" value="ECO:0007669"/>
    <property type="project" value="UniProtKB-KW"/>
</dbReference>
<evidence type="ECO:0000256" key="11">
    <source>
        <dbReference type="ARBA" id="ARBA00024195"/>
    </source>
</evidence>
<reference evidence="16" key="1">
    <citation type="journal article" date="2017" name="PLoS ONE">
        <title>Caste-, sex-, and age-dependent expression of immune-related genes in a Japanese subterranean termite, Reticulitermes speratus.</title>
        <authorList>
            <person name="Mitaka Y."/>
            <person name="Kobayashi K."/>
            <person name="Matsuura K."/>
        </authorList>
    </citation>
    <scope>NUCLEOTIDE SEQUENCE</scope>
    <source>
        <tissue evidence="16">Whole body</tissue>
    </source>
</reference>
<evidence type="ECO:0000256" key="9">
    <source>
        <dbReference type="ARBA" id="ARBA00022825"/>
    </source>
</evidence>
<dbReference type="PROSITE" id="PS00135">
    <property type="entry name" value="TRYPSIN_SER"/>
    <property type="match status" value="1"/>
</dbReference>
<dbReference type="InterPro" id="IPR033116">
    <property type="entry name" value="TRYPSIN_SER"/>
</dbReference>